<evidence type="ECO:0000313" key="1">
    <source>
        <dbReference type="EMBL" id="GFD58828.1"/>
    </source>
</evidence>
<reference evidence="1" key="1">
    <citation type="journal article" date="2019" name="Sci. Rep.">
        <title>Draft genome of Tanacetum cinerariifolium, the natural source of mosquito coil.</title>
        <authorList>
            <person name="Yamashiro T."/>
            <person name="Shiraishi A."/>
            <person name="Satake H."/>
            <person name="Nakayama K."/>
        </authorList>
    </citation>
    <scope>NUCLEOTIDE SEQUENCE</scope>
</reference>
<organism evidence="1">
    <name type="scientific">Tanacetum cinerariifolium</name>
    <name type="common">Dalmatian daisy</name>
    <name type="synonym">Chrysanthemum cinerariifolium</name>
    <dbReference type="NCBI Taxonomy" id="118510"/>
    <lineage>
        <taxon>Eukaryota</taxon>
        <taxon>Viridiplantae</taxon>
        <taxon>Streptophyta</taxon>
        <taxon>Embryophyta</taxon>
        <taxon>Tracheophyta</taxon>
        <taxon>Spermatophyta</taxon>
        <taxon>Magnoliopsida</taxon>
        <taxon>eudicotyledons</taxon>
        <taxon>Gunneridae</taxon>
        <taxon>Pentapetalae</taxon>
        <taxon>asterids</taxon>
        <taxon>campanulids</taxon>
        <taxon>Asterales</taxon>
        <taxon>Asteraceae</taxon>
        <taxon>Asteroideae</taxon>
        <taxon>Anthemideae</taxon>
        <taxon>Anthemidinae</taxon>
        <taxon>Tanacetum</taxon>
    </lineage>
</organism>
<comment type="caution">
    <text evidence="1">The sequence shown here is derived from an EMBL/GenBank/DDBJ whole genome shotgun (WGS) entry which is preliminary data.</text>
</comment>
<accession>A0A699XL96</accession>
<gene>
    <name evidence="1" type="ORF">Tci_930797</name>
</gene>
<dbReference type="AlphaFoldDB" id="A0A699XL96"/>
<sequence length="71" mass="7422">HILFAYSYPPAPAGHPLAAGPHPAPLIGGVRARALAERSRISRYLPAAHGQICRAPRSAQRPLADGPLLPG</sequence>
<dbReference type="EMBL" id="BKCJ011858021">
    <property type="protein sequence ID" value="GFD58828.1"/>
    <property type="molecule type" value="Genomic_DNA"/>
</dbReference>
<protein>
    <submittedName>
        <fullName evidence="1">Uncharacterized protein</fullName>
    </submittedName>
</protein>
<name>A0A699XL96_TANCI</name>
<feature type="non-terminal residue" evidence="1">
    <location>
        <position position="1"/>
    </location>
</feature>
<proteinExistence type="predicted"/>